<reference evidence="5 6" key="1">
    <citation type="submission" date="2019-03" db="EMBL/GenBank/DDBJ databases">
        <title>Sequencing the genomes of 1000 actinobacteria strains.</title>
        <authorList>
            <person name="Klenk H.-P."/>
        </authorList>
    </citation>
    <scope>NUCLEOTIDE SEQUENCE [LARGE SCALE GENOMIC DNA]</scope>
    <source>
        <strain evidence="5 6">DSM 44969</strain>
    </source>
</reference>
<dbReference type="InterPro" id="IPR009061">
    <property type="entry name" value="DNA-bd_dom_put_sf"/>
</dbReference>
<gene>
    <name evidence="5" type="ORF">EV378_6156</name>
</gene>
<dbReference type="RefSeq" id="WP_132430816.1">
    <property type="nucleotide sequence ID" value="NZ_SMFZ01000002.1"/>
</dbReference>
<dbReference type="OrthoDB" id="3824912at2"/>
<feature type="domain" description="HTH merR-type" evidence="4">
    <location>
        <begin position="1"/>
        <end position="68"/>
    </location>
</feature>
<evidence type="ECO:0000259" key="4">
    <source>
        <dbReference type="PROSITE" id="PS50937"/>
    </source>
</evidence>
<evidence type="ECO:0000256" key="3">
    <source>
        <dbReference type="ARBA" id="ARBA00023163"/>
    </source>
</evidence>
<dbReference type="AlphaFoldDB" id="A0A4V2PHU8"/>
<sequence length="124" mass="13469">MRIAEAARATGTTPRALRWYEEHGLLDPSRTAAGYRDYGEPELRRITTITILQATGFTLGDLAAFTELLDRPVPETLTDRPVTPRCATAIAVTRARLATLDRHLADVAALRDRLAGLLDGAGTV</sequence>
<keyword evidence="1" id="KW-0805">Transcription regulation</keyword>
<keyword evidence="6" id="KW-1185">Reference proteome</keyword>
<proteinExistence type="predicted"/>
<dbReference type="PANTHER" id="PTHR30204:SF94">
    <property type="entry name" value="HEAVY METAL-DEPENDENT TRANSCRIPTIONAL REGULATOR HI_0293-RELATED"/>
    <property type="match status" value="1"/>
</dbReference>
<dbReference type="Pfam" id="PF13411">
    <property type="entry name" value="MerR_1"/>
    <property type="match status" value="1"/>
</dbReference>
<keyword evidence="3" id="KW-0804">Transcription</keyword>
<dbReference type="InterPro" id="IPR047057">
    <property type="entry name" value="MerR_fam"/>
</dbReference>
<comment type="caution">
    <text evidence="5">The sequence shown here is derived from an EMBL/GenBank/DDBJ whole genome shotgun (WGS) entry which is preliminary data.</text>
</comment>
<evidence type="ECO:0000256" key="2">
    <source>
        <dbReference type="ARBA" id="ARBA00023125"/>
    </source>
</evidence>
<dbReference type="EMBL" id="SMFZ01000002">
    <property type="protein sequence ID" value="TCK22156.1"/>
    <property type="molecule type" value="Genomic_DNA"/>
</dbReference>
<dbReference type="PROSITE" id="PS50937">
    <property type="entry name" value="HTH_MERR_2"/>
    <property type="match status" value="1"/>
</dbReference>
<dbReference type="Proteomes" id="UP000295560">
    <property type="component" value="Unassembled WGS sequence"/>
</dbReference>
<dbReference type="PRINTS" id="PR00040">
    <property type="entry name" value="HTHMERR"/>
</dbReference>
<dbReference type="InterPro" id="IPR000551">
    <property type="entry name" value="MerR-type_HTH_dom"/>
</dbReference>
<accession>A0A4V2PHU8</accession>
<keyword evidence="2 5" id="KW-0238">DNA-binding</keyword>
<dbReference type="PANTHER" id="PTHR30204">
    <property type="entry name" value="REDOX-CYCLING DRUG-SENSING TRANSCRIPTIONAL ACTIVATOR SOXR"/>
    <property type="match status" value="1"/>
</dbReference>
<dbReference type="GO" id="GO:0003700">
    <property type="term" value="F:DNA-binding transcription factor activity"/>
    <property type="evidence" value="ECO:0007669"/>
    <property type="project" value="InterPro"/>
</dbReference>
<protein>
    <submittedName>
        <fullName evidence="5">DNA-binding transcriptional MerR regulator</fullName>
    </submittedName>
</protein>
<organism evidence="5 6">
    <name type="scientific">Pseudonocardia endophytica</name>
    <dbReference type="NCBI Taxonomy" id="401976"/>
    <lineage>
        <taxon>Bacteria</taxon>
        <taxon>Bacillati</taxon>
        <taxon>Actinomycetota</taxon>
        <taxon>Actinomycetes</taxon>
        <taxon>Pseudonocardiales</taxon>
        <taxon>Pseudonocardiaceae</taxon>
        <taxon>Pseudonocardia</taxon>
    </lineage>
</organism>
<dbReference type="GO" id="GO:0003677">
    <property type="term" value="F:DNA binding"/>
    <property type="evidence" value="ECO:0007669"/>
    <property type="project" value="UniProtKB-KW"/>
</dbReference>
<dbReference type="SUPFAM" id="SSF46955">
    <property type="entry name" value="Putative DNA-binding domain"/>
    <property type="match status" value="1"/>
</dbReference>
<dbReference type="SMART" id="SM00422">
    <property type="entry name" value="HTH_MERR"/>
    <property type="match status" value="1"/>
</dbReference>
<name>A0A4V2PHU8_PSEEN</name>
<evidence type="ECO:0000313" key="5">
    <source>
        <dbReference type="EMBL" id="TCK22156.1"/>
    </source>
</evidence>
<dbReference type="Gene3D" id="1.10.1660.10">
    <property type="match status" value="1"/>
</dbReference>
<evidence type="ECO:0000256" key="1">
    <source>
        <dbReference type="ARBA" id="ARBA00023015"/>
    </source>
</evidence>
<evidence type="ECO:0000313" key="6">
    <source>
        <dbReference type="Proteomes" id="UP000295560"/>
    </source>
</evidence>